<sequence>MTSARPVNRTYRAAAVFLRPILSSMTRRDWQGSEHLAGSDGVIVAANHVTQFDPLTLAHFLYDQGRAPAIMAKHSLWDVPVLGTILTNTGMIPVRRGSSAALESLETASDRLAEGRCVAVFPEGTVTRDPDLWPMVGKTGTARLALMSAAPVVPVAQFGAHQILPAYSKKFRPFPRKDVSVHAGPPVDLDDLRDRPVDGLVLKDATARIMKAITDLEAGIRGETPPEPFDPRAARFTEDR</sequence>
<dbReference type="GO" id="GO:0006654">
    <property type="term" value="P:phosphatidic acid biosynthetic process"/>
    <property type="evidence" value="ECO:0007669"/>
    <property type="project" value="TreeGrafter"/>
</dbReference>
<dbReference type="SMART" id="SM00563">
    <property type="entry name" value="PlsC"/>
    <property type="match status" value="1"/>
</dbReference>
<feature type="region of interest" description="Disordered" evidence="3">
    <location>
        <begin position="220"/>
        <end position="240"/>
    </location>
</feature>
<evidence type="ECO:0000313" key="6">
    <source>
        <dbReference type="Proteomes" id="UP000185663"/>
    </source>
</evidence>
<dbReference type="eggNOG" id="COG0204">
    <property type="taxonomic scope" value="Bacteria"/>
</dbReference>
<dbReference type="AlphaFoldDB" id="A0A1H1RIN0"/>
<dbReference type="PANTHER" id="PTHR10434:SF55">
    <property type="entry name" value="POSSIBLE ACYLTRANSFERASE"/>
    <property type="match status" value="1"/>
</dbReference>
<organism evidence="5 6">
    <name type="scientific">Paraoerskovia marina</name>
    <dbReference type="NCBI Taxonomy" id="545619"/>
    <lineage>
        <taxon>Bacteria</taxon>
        <taxon>Bacillati</taxon>
        <taxon>Actinomycetota</taxon>
        <taxon>Actinomycetes</taxon>
        <taxon>Micrococcales</taxon>
        <taxon>Cellulomonadaceae</taxon>
        <taxon>Paraoerskovia</taxon>
    </lineage>
</organism>
<dbReference type="PANTHER" id="PTHR10434">
    <property type="entry name" value="1-ACYL-SN-GLYCEROL-3-PHOSPHATE ACYLTRANSFERASE"/>
    <property type="match status" value="1"/>
</dbReference>
<feature type="compositionally biased region" description="Basic and acidic residues" evidence="3">
    <location>
        <begin position="229"/>
        <end position="240"/>
    </location>
</feature>
<reference evidence="5 6" key="1">
    <citation type="submission" date="2016-10" db="EMBL/GenBank/DDBJ databases">
        <authorList>
            <person name="de Groot N.N."/>
        </authorList>
    </citation>
    <scope>NUCLEOTIDE SEQUENCE [LARGE SCALE GENOMIC DNA]</scope>
    <source>
        <strain evidence="5 6">DSM 22126</strain>
    </source>
</reference>
<feature type="domain" description="Phospholipid/glycerol acyltransferase" evidence="4">
    <location>
        <begin position="42"/>
        <end position="160"/>
    </location>
</feature>
<dbReference type="InterPro" id="IPR002123">
    <property type="entry name" value="Plipid/glycerol_acylTrfase"/>
</dbReference>
<dbReference type="EMBL" id="LT629776">
    <property type="protein sequence ID" value="SDS35594.1"/>
    <property type="molecule type" value="Genomic_DNA"/>
</dbReference>
<evidence type="ECO:0000256" key="2">
    <source>
        <dbReference type="ARBA" id="ARBA00023315"/>
    </source>
</evidence>
<keyword evidence="6" id="KW-1185">Reference proteome</keyword>
<dbReference type="RefSeq" id="WP_231959130.1">
    <property type="nucleotide sequence ID" value="NZ_LT629776.1"/>
</dbReference>
<evidence type="ECO:0000256" key="1">
    <source>
        <dbReference type="ARBA" id="ARBA00022679"/>
    </source>
</evidence>
<dbReference type="SUPFAM" id="SSF69593">
    <property type="entry name" value="Glycerol-3-phosphate (1)-acyltransferase"/>
    <property type="match status" value="1"/>
</dbReference>
<proteinExistence type="predicted"/>
<keyword evidence="2 5" id="KW-0012">Acyltransferase</keyword>
<evidence type="ECO:0000259" key="4">
    <source>
        <dbReference type="SMART" id="SM00563"/>
    </source>
</evidence>
<dbReference type="GO" id="GO:0005886">
    <property type="term" value="C:plasma membrane"/>
    <property type="evidence" value="ECO:0007669"/>
    <property type="project" value="TreeGrafter"/>
</dbReference>
<dbReference type="GO" id="GO:0003841">
    <property type="term" value="F:1-acylglycerol-3-phosphate O-acyltransferase activity"/>
    <property type="evidence" value="ECO:0007669"/>
    <property type="project" value="TreeGrafter"/>
</dbReference>
<keyword evidence="1 5" id="KW-0808">Transferase</keyword>
<dbReference type="Proteomes" id="UP000185663">
    <property type="component" value="Chromosome I"/>
</dbReference>
<protein>
    <submittedName>
        <fullName evidence="5">1-acyl-sn-glycerol-3-phosphate acyltransferases</fullName>
    </submittedName>
</protein>
<dbReference type="STRING" id="545619.SAMN04489860_1369"/>
<dbReference type="Pfam" id="PF01553">
    <property type="entry name" value="Acyltransferase"/>
    <property type="match status" value="1"/>
</dbReference>
<evidence type="ECO:0000256" key="3">
    <source>
        <dbReference type="SAM" id="MobiDB-lite"/>
    </source>
</evidence>
<name>A0A1H1RIN0_9CELL</name>
<gene>
    <name evidence="5" type="ORF">SAMN04489860_1369</name>
</gene>
<accession>A0A1H1RIN0</accession>
<dbReference type="CDD" id="cd07989">
    <property type="entry name" value="LPLAT_AGPAT-like"/>
    <property type="match status" value="1"/>
</dbReference>
<evidence type="ECO:0000313" key="5">
    <source>
        <dbReference type="EMBL" id="SDS35594.1"/>
    </source>
</evidence>